<accession>A0ABT5WDS6</accession>
<protein>
    <submittedName>
        <fullName evidence="1">Uncharacterized protein</fullName>
    </submittedName>
</protein>
<comment type="caution">
    <text evidence="1">The sequence shown here is derived from an EMBL/GenBank/DDBJ whole genome shotgun (WGS) entry which is preliminary data.</text>
</comment>
<name>A0ABT5WDS6_9GAMM</name>
<proteinExistence type="predicted"/>
<keyword evidence="2" id="KW-1185">Reference proteome</keyword>
<gene>
    <name evidence="1" type="ORF">M3I01_008575</name>
</gene>
<evidence type="ECO:0000313" key="1">
    <source>
        <dbReference type="EMBL" id="MDE8602977.1"/>
    </source>
</evidence>
<evidence type="ECO:0000313" key="2">
    <source>
        <dbReference type="Proteomes" id="UP001139522"/>
    </source>
</evidence>
<dbReference type="EMBL" id="JAMZEG020000002">
    <property type="protein sequence ID" value="MDE8602977.1"/>
    <property type="molecule type" value="Genomic_DNA"/>
</dbReference>
<dbReference type="RefSeq" id="WP_255895381.1">
    <property type="nucleotide sequence ID" value="NZ_JAMZEG020000002.1"/>
</dbReference>
<sequence>MNRKLKCFIALETGFSEDKILIKTRLYHEICLDGDEAEEFIEVFAEAFDVDMNFIDTLIKKALTHSPFLVLYLELVAISIE</sequence>
<organism evidence="1 2">
    <name type="scientific">Marinomonas maritima</name>
    <dbReference type="NCBI Taxonomy" id="2940935"/>
    <lineage>
        <taxon>Bacteria</taxon>
        <taxon>Pseudomonadati</taxon>
        <taxon>Pseudomonadota</taxon>
        <taxon>Gammaproteobacteria</taxon>
        <taxon>Oceanospirillales</taxon>
        <taxon>Oceanospirillaceae</taxon>
        <taxon>Marinomonas</taxon>
    </lineage>
</organism>
<reference evidence="1" key="1">
    <citation type="submission" date="2023-01" db="EMBL/GenBank/DDBJ databases">
        <title>Psychroserpens sp. MSW6 and Marinomonas sp. RSW2, isolated from seawater.</title>
        <authorList>
            <person name="Kristyanto S."/>
            <person name="Jung J."/>
            <person name="Kim J.M."/>
            <person name="Jeon C.O."/>
        </authorList>
    </citation>
    <scope>NUCLEOTIDE SEQUENCE</scope>
    <source>
        <strain evidence="1">RSW2</strain>
    </source>
</reference>
<dbReference type="Proteomes" id="UP001139522">
    <property type="component" value="Unassembled WGS sequence"/>
</dbReference>